<keyword evidence="8 10" id="KW-0472">Membrane</keyword>
<feature type="domain" description="ABC transporter" evidence="11">
    <location>
        <begin position="358"/>
        <end position="596"/>
    </location>
</feature>
<dbReference type="GO" id="GO:0016887">
    <property type="term" value="F:ATP hydrolysis activity"/>
    <property type="evidence" value="ECO:0007669"/>
    <property type="project" value="InterPro"/>
</dbReference>
<dbReference type="GO" id="GO:0042626">
    <property type="term" value="F:ATPase-coupled transmembrane transporter activity"/>
    <property type="evidence" value="ECO:0007669"/>
    <property type="project" value="TreeGrafter"/>
</dbReference>
<dbReference type="InterPro" id="IPR003339">
    <property type="entry name" value="ABC/ECF_trnsptr_transmembrane"/>
</dbReference>
<dbReference type="CDD" id="cd16914">
    <property type="entry name" value="EcfT"/>
    <property type="match status" value="1"/>
</dbReference>
<dbReference type="PANTHER" id="PTHR43553:SF1">
    <property type="entry name" value="ABC TRANSPORTER I FAMILY MEMBER 11, CHLOROPLASTIC"/>
    <property type="match status" value="1"/>
</dbReference>
<evidence type="ECO:0000256" key="3">
    <source>
        <dbReference type="ARBA" id="ARBA00022448"/>
    </source>
</evidence>
<evidence type="ECO:0000313" key="13">
    <source>
        <dbReference type="Proteomes" id="UP000481339"/>
    </source>
</evidence>
<keyword evidence="6 12" id="KW-0067">ATP-binding</keyword>
<dbReference type="InterPro" id="IPR017871">
    <property type="entry name" value="ABC_transporter-like_CS"/>
</dbReference>
<proteinExistence type="inferred from homology"/>
<feature type="region of interest" description="Disordered" evidence="9">
    <location>
        <begin position="627"/>
        <end position="676"/>
    </location>
</feature>
<comment type="subcellular location">
    <subcellularLocation>
        <location evidence="1">Membrane</location>
        <topology evidence="1">Multi-pass membrane protein</topology>
    </subcellularLocation>
</comment>
<dbReference type="RefSeq" id="WP_158035578.1">
    <property type="nucleotide sequence ID" value="NZ_BAAAZV010000018.1"/>
</dbReference>
<accession>A0A7C8FYV1</accession>
<evidence type="ECO:0000259" key="11">
    <source>
        <dbReference type="PROSITE" id="PS50893"/>
    </source>
</evidence>
<evidence type="ECO:0000256" key="1">
    <source>
        <dbReference type="ARBA" id="ARBA00004141"/>
    </source>
</evidence>
<reference evidence="12 13" key="1">
    <citation type="submission" date="2019-09" db="EMBL/GenBank/DDBJ databases">
        <title>Phylogeny of genus Pseudoclavibacter and closely related genus.</title>
        <authorList>
            <person name="Li Y."/>
        </authorList>
    </citation>
    <scope>NUCLEOTIDE SEQUENCE [LARGE SCALE GENOMIC DNA]</scope>
    <source>
        <strain evidence="12 13">JCM 16921</strain>
    </source>
</reference>
<dbReference type="InterPro" id="IPR003593">
    <property type="entry name" value="AAA+_ATPase"/>
</dbReference>
<dbReference type="PROSITE" id="PS50893">
    <property type="entry name" value="ABC_TRANSPORTER_2"/>
    <property type="match status" value="2"/>
</dbReference>
<keyword evidence="4 10" id="KW-0812">Transmembrane</keyword>
<keyword evidence="7 10" id="KW-1133">Transmembrane helix</keyword>
<organism evidence="12 13">
    <name type="scientific">Pseudoclavibacter caeni</name>
    <dbReference type="NCBI Taxonomy" id="908846"/>
    <lineage>
        <taxon>Bacteria</taxon>
        <taxon>Bacillati</taxon>
        <taxon>Actinomycetota</taxon>
        <taxon>Actinomycetes</taxon>
        <taxon>Micrococcales</taxon>
        <taxon>Microbacteriaceae</taxon>
        <taxon>Pseudoclavibacter</taxon>
    </lineage>
</organism>
<keyword evidence="3" id="KW-0813">Transport</keyword>
<dbReference type="Pfam" id="PF00005">
    <property type="entry name" value="ABC_tran"/>
    <property type="match status" value="2"/>
</dbReference>
<dbReference type="InterPro" id="IPR015856">
    <property type="entry name" value="ABC_transpr_CbiO/EcfA_su"/>
</dbReference>
<dbReference type="CDD" id="cd03225">
    <property type="entry name" value="ABC_cobalt_CbiO_domain1"/>
    <property type="match status" value="2"/>
</dbReference>
<dbReference type="PANTHER" id="PTHR43553">
    <property type="entry name" value="HEAVY METAL TRANSPORTER"/>
    <property type="match status" value="1"/>
</dbReference>
<feature type="transmembrane region" description="Helical" evidence="10">
    <location>
        <begin position="780"/>
        <end position="803"/>
    </location>
</feature>
<dbReference type="EMBL" id="WBKA01000001">
    <property type="protein sequence ID" value="KAB1633741.1"/>
    <property type="molecule type" value="Genomic_DNA"/>
</dbReference>
<dbReference type="GO" id="GO:0005524">
    <property type="term" value="F:ATP binding"/>
    <property type="evidence" value="ECO:0007669"/>
    <property type="project" value="UniProtKB-KW"/>
</dbReference>
<evidence type="ECO:0000256" key="7">
    <source>
        <dbReference type="ARBA" id="ARBA00022989"/>
    </source>
</evidence>
<comment type="similarity">
    <text evidence="2">Belongs to the ABC transporter superfamily.</text>
</comment>
<evidence type="ECO:0000313" key="12">
    <source>
        <dbReference type="EMBL" id="KAB1633741.1"/>
    </source>
</evidence>
<evidence type="ECO:0000256" key="10">
    <source>
        <dbReference type="SAM" id="Phobius"/>
    </source>
</evidence>
<feature type="domain" description="ABC transporter" evidence="11">
    <location>
        <begin position="11"/>
        <end position="252"/>
    </location>
</feature>
<comment type="caution">
    <text evidence="12">The sequence shown here is derived from an EMBL/GenBank/DDBJ whole genome shotgun (WGS) entry which is preliminary data.</text>
</comment>
<protein>
    <submittedName>
        <fullName evidence="12">ATP-binding cassette domain-containing protein</fullName>
    </submittedName>
</protein>
<dbReference type="OrthoDB" id="501320at2"/>
<evidence type="ECO:0000256" key="2">
    <source>
        <dbReference type="ARBA" id="ARBA00005417"/>
    </source>
</evidence>
<evidence type="ECO:0000256" key="5">
    <source>
        <dbReference type="ARBA" id="ARBA00022741"/>
    </source>
</evidence>
<evidence type="ECO:0000256" key="4">
    <source>
        <dbReference type="ARBA" id="ARBA00022692"/>
    </source>
</evidence>
<feature type="compositionally biased region" description="Basic and acidic residues" evidence="9">
    <location>
        <begin position="652"/>
        <end position="661"/>
    </location>
</feature>
<evidence type="ECO:0000256" key="8">
    <source>
        <dbReference type="ARBA" id="ARBA00023136"/>
    </source>
</evidence>
<evidence type="ECO:0000256" key="6">
    <source>
        <dbReference type="ARBA" id="ARBA00022840"/>
    </source>
</evidence>
<dbReference type="InterPro" id="IPR003439">
    <property type="entry name" value="ABC_transporter-like_ATP-bd"/>
</dbReference>
<dbReference type="GO" id="GO:0005886">
    <property type="term" value="C:plasma membrane"/>
    <property type="evidence" value="ECO:0007669"/>
    <property type="project" value="UniProtKB-ARBA"/>
</dbReference>
<evidence type="ECO:0000256" key="9">
    <source>
        <dbReference type="SAM" id="MobiDB-lite"/>
    </source>
</evidence>
<dbReference type="InterPro" id="IPR050095">
    <property type="entry name" value="ECF_ABC_transporter_ATP-bd"/>
</dbReference>
<sequence length="941" mass="98301">MPKPSSSAPIVRATEVRVTHPGAPHPAPDGATLDLHLGEVTLLLGPSGAGKSTLALTLDGLVPLQSDAELTGEVVVAGRRTVDATVAELARTVAMVFQDADAQLVTATVFDEVCFGVENLCLSRAEVLARAERALRRVGLWGRRLDDPADLSGGGRQRLAIAGALALGSPVIVLDEPTANLDPRGVVDVYRLIGELARERTHAILLVEHDLDDAMDVVDRVVVLDRRGRVRLDGPARCTLVDHADEVAALGVWLPASLRAGRLLGLDPLPLTPAELRRALTGLRPVPVGDGGDAGAREAGAEENVVAAGRGATDGACDTAGSEVSTPAEGPDVTVVAASRRPTSPAPARSDAGFAARIRHLTVHAPGRGGRVLLDDVSLDVPRGAFLAVVGRNGAGKSTLLHRLAGVVAPPPGVVAVRDVAGAWVDPARVSSRRLAAAVGFVFQNPEHQFITESVAEEIAHGLRLQGRPDEEIAARVDALLDRLDLAELRDTHPYLLSGGQKRRLSVGTALVTGAPLLCLDEPTYGQDQARAQELVALLERLVAEGTTVVIVTHDMQLVAESATHVAVVDDGRVVACGPAADVLAGPAPRAAGLLPPPFARAVEELPGWAGVARLGQLRGMRLERVPEGGSAEVSGRGSAAADPSETAHGPDPSRRSEHGRRATPRPSRVSVFDPLVPASRRPRRAPLARLNPVAKLLAVLPLLVVVIALPSMGAVAGVGALALAVVVAGSGAGWRRLSAIVAGILVGTLVFSVSVGVWVDPGRVTDHRPLFTIDGWTFTVGAWLSGLGVTLRVAALAALGLVPGLTATGPDTIRALVARAHVPYRLGYTTLAAYRFVPRFGHELEQIRRAHRVRGVSAGRGPLAALRRGLGYALPLLAGGLRHAERVALSMDARAFGAAPTRTERYDIPWRARDGWFVALFWLAAAAAAIWGGMLWPAAA</sequence>
<dbReference type="Pfam" id="PF02361">
    <property type="entry name" value="CbiQ"/>
    <property type="match status" value="1"/>
</dbReference>
<keyword evidence="13" id="KW-1185">Reference proteome</keyword>
<dbReference type="InterPro" id="IPR027417">
    <property type="entry name" value="P-loop_NTPase"/>
</dbReference>
<dbReference type="SMART" id="SM00382">
    <property type="entry name" value="AAA"/>
    <property type="match status" value="2"/>
</dbReference>
<dbReference type="AlphaFoldDB" id="A0A7C8FYV1"/>
<dbReference type="SUPFAM" id="SSF52540">
    <property type="entry name" value="P-loop containing nucleoside triphosphate hydrolases"/>
    <property type="match status" value="2"/>
</dbReference>
<feature type="transmembrane region" description="Helical" evidence="10">
    <location>
        <begin position="916"/>
        <end position="937"/>
    </location>
</feature>
<dbReference type="NCBIfam" id="NF010167">
    <property type="entry name" value="PRK13648.1"/>
    <property type="match status" value="2"/>
</dbReference>
<dbReference type="Proteomes" id="UP000481339">
    <property type="component" value="Unassembled WGS sequence"/>
</dbReference>
<keyword evidence="5" id="KW-0547">Nucleotide-binding</keyword>
<feature type="transmembrane region" description="Helical" evidence="10">
    <location>
        <begin position="697"/>
        <end position="728"/>
    </location>
</feature>
<name>A0A7C8FYV1_9MICO</name>
<dbReference type="PROSITE" id="PS00211">
    <property type="entry name" value="ABC_TRANSPORTER_1"/>
    <property type="match status" value="1"/>
</dbReference>
<dbReference type="Gene3D" id="3.40.50.300">
    <property type="entry name" value="P-loop containing nucleotide triphosphate hydrolases"/>
    <property type="match status" value="2"/>
</dbReference>
<gene>
    <name evidence="12" type="ORF">F8O02_02130</name>
</gene>
<feature type="transmembrane region" description="Helical" evidence="10">
    <location>
        <begin position="740"/>
        <end position="760"/>
    </location>
</feature>